<evidence type="ECO:0000313" key="1">
    <source>
        <dbReference type="EMBL" id="GFT17409.1"/>
    </source>
</evidence>
<dbReference type="EMBL" id="BMAW01105002">
    <property type="protein sequence ID" value="GFT17409.1"/>
    <property type="molecule type" value="Genomic_DNA"/>
</dbReference>
<dbReference type="Proteomes" id="UP000887013">
    <property type="component" value="Unassembled WGS sequence"/>
</dbReference>
<evidence type="ECO:0000313" key="2">
    <source>
        <dbReference type="Proteomes" id="UP000887013"/>
    </source>
</evidence>
<dbReference type="OrthoDB" id="10435636at2759"/>
<comment type="caution">
    <text evidence="1">The sequence shown here is derived from an EMBL/GenBank/DDBJ whole genome shotgun (WGS) entry which is preliminary data.</text>
</comment>
<organism evidence="1 2">
    <name type="scientific">Nephila pilipes</name>
    <name type="common">Giant wood spider</name>
    <name type="synonym">Nephila maculata</name>
    <dbReference type="NCBI Taxonomy" id="299642"/>
    <lineage>
        <taxon>Eukaryota</taxon>
        <taxon>Metazoa</taxon>
        <taxon>Ecdysozoa</taxon>
        <taxon>Arthropoda</taxon>
        <taxon>Chelicerata</taxon>
        <taxon>Arachnida</taxon>
        <taxon>Araneae</taxon>
        <taxon>Araneomorphae</taxon>
        <taxon>Entelegynae</taxon>
        <taxon>Araneoidea</taxon>
        <taxon>Nephilidae</taxon>
        <taxon>Nephila</taxon>
    </lineage>
</organism>
<protein>
    <submittedName>
        <fullName evidence="1">Uncharacterized protein</fullName>
    </submittedName>
</protein>
<dbReference type="AlphaFoldDB" id="A0A8X6TKF6"/>
<keyword evidence="2" id="KW-1185">Reference proteome</keyword>
<accession>A0A8X6TKF6</accession>
<gene>
    <name evidence="1" type="ORF">NPIL_41761</name>
</gene>
<name>A0A8X6TKF6_NEPPI</name>
<sequence>MSRNRLVTGKPGKFIKATAELINDCPDENVPKAVPKLSATPRSVYLLHLPILNHMVSKTLIPCLNDPLKGRRFRKPIYIDFRKYLKFVVGETKEESYRILDKLGLVLKLLAKVFLLLSSDLHRNRTSDAIIVKWPQFITVKTCEIALVSECIYKTYKAFHLTSKRRKKTASKSLDIVVLL</sequence>
<proteinExistence type="predicted"/>
<reference evidence="1" key="1">
    <citation type="submission" date="2020-08" db="EMBL/GenBank/DDBJ databases">
        <title>Multicomponent nature underlies the extraordinary mechanical properties of spider dragline silk.</title>
        <authorList>
            <person name="Kono N."/>
            <person name="Nakamura H."/>
            <person name="Mori M."/>
            <person name="Yoshida Y."/>
            <person name="Ohtoshi R."/>
            <person name="Malay A.D."/>
            <person name="Moran D.A.P."/>
            <person name="Tomita M."/>
            <person name="Numata K."/>
            <person name="Arakawa K."/>
        </authorList>
    </citation>
    <scope>NUCLEOTIDE SEQUENCE</scope>
</reference>